<feature type="domain" description="Pirin N-terminal" evidence="4">
    <location>
        <begin position="42"/>
        <end position="141"/>
    </location>
</feature>
<dbReference type="InterPro" id="IPR008778">
    <property type="entry name" value="Pirin_C_dom"/>
</dbReference>
<dbReference type="InterPro" id="IPR014710">
    <property type="entry name" value="RmlC-like_jellyroll"/>
</dbReference>
<evidence type="ECO:0000313" key="6">
    <source>
        <dbReference type="EMBL" id="MCS5714940.1"/>
    </source>
</evidence>
<protein>
    <submittedName>
        <fullName evidence="6">Pirin family protein</fullName>
    </submittedName>
</protein>
<dbReference type="CDD" id="cd02247">
    <property type="entry name" value="cupin_pirin_C"/>
    <property type="match status" value="1"/>
</dbReference>
<dbReference type="CDD" id="cd02909">
    <property type="entry name" value="cupin_pirin_N"/>
    <property type="match status" value="1"/>
</dbReference>
<evidence type="ECO:0000256" key="2">
    <source>
        <dbReference type="RuleBase" id="RU003457"/>
    </source>
</evidence>
<organism evidence="6 7">
    <name type="scientific">Herbiconiux gentiana</name>
    <dbReference type="NCBI Taxonomy" id="2970912"/>
    <lineage>
        <taxon>Bacteria</taxon>
        <taxon>Bacillati</taxon>
        <taxon>Actinomycetota</taxon>
        <taxon>Actinomycetes</taxon>
        <taxon>Micrococcales</taxon>
        <taxon>Microbacteriaceae</taxon>
        <taxon>Herbiconiux</taxon>
    </lineage>
</organism>
<dbReference type="Gene3D" id="2.60.120.10">
    <property type="entry name" value="Jelly Rolls"/>
    <property type="match status" value="1"/>
</dbReference>
<dbReference type="Proteomes" id="UP001165580">
    <property type="component" value="Unassembled WGS sequence"/>
</dbReference>
<evidence type="ECO:0000259" key="4">
    <source>
        <dbReference type="Pfam" id="PF02678"/>
    </source>
</evidence>
<dbReference type="InterPro" id="IPR003829">
    <property type="entry name" value="Pirin_N_dom"/>
</dbReference>
<evidence type="ECO:0000313" key="7">
    <source>
        <dbReference type="Proteomes" id="UP001165580"/>
    </source>
</evidence>
<accession>A0ABT2GFF8</accession>
<dbReference type="Pfam" id="PF05726">
    <property type="entry name" value="Pirin_C"/>
    <property type="match status" value="1"/>
</dbReference>
<sequence length="346" mass="36741">MSNLERRPDETWAACDTATSAAPPEIVTAREVPLGGPRAMTVHRTLPSKQRTMVGAWCFADHYGPSTVSETGGMVVPPHPHTGLQTVSWLFEGEIEHRDSVGSHAMVRPGVLNLMTAGRGISHSEVSTPAATVLHGVQLWVALPDADRQTAPFFESHKAVEVQVADARLKVFVGELAGAAVPATTFTPLVAAEITLPAGGAVSLPVEPSFEHGVLVDAGPVAVDDVTATRTELVHVGAGRRTLTLRAGDEPVRVVLIGGEPLGEKILMWWNFVGRRHEEIVAYRAAWQRESGSAEPDGSTPVAAVMPEGAAEHPDARPRFGASDHHFEGAPLPAPVLPGVRLQPRP</sequence>
<proteinExistence type="inferred from homology"/>
<dbReference type="RefSeq" id="WP_259486432.1">
    <property type="nucleotide sequence ID" value="NZ_JANTEZ010000003.1"/>
</dbReference>
<comment type="similarity">
    <text evidence="1 2">Belongs to the pirin family.</text>
</comment>
<gene>
    <name evidence="6" type="ORF">NVV95_10290</name>
</gene>
<evidence type="ECO:0000256" key="1">
    <source>
        <dbReference type="ARBA" id="ARBA00008416"/>
    </source>
</evidence>
<comment type="caution">
    <text evidence="6">The sequence shown here is derived from an EMBL/GenBank/DDBJ whole genome shotgun (WGS) entry which is preliminary data.</text>
</comment>
<reference evidence="6" key="1">
    <citation type="submission" date="2022-08" db="EMBL/GenBank/DDBJ databases">
        <authorList>
            <person name="Deng Y."/>
            <person name="Han X.-F."/>
            <person name="Zhang Y.-Q."/>
        </authorList>
    </citation>
    <scope>NUCLEOTIDE SEQUENCE</scope>
    <source>
        <strain evidence="6">CPCC 205716</strain>
    </source>
</reference>
<feature type="domain" description="Pirin C-terminal" evidence="5">
    <location>
        <begin position="192"/>
        <end position="289"/>
    </location>
</feature>
<dbReference type="PANTHER" id="PTHR13903">
    <property type="entry name" value="PIRIN-RELATED"/>
    <property type="match status" value="1"/>
</dbReference>
<keyword evidence="7" id="KW-1185">Reference proteome</keyword>
<evidence type="ECO:0000259" key="5">
    <source>
        <dbReference type="Pfam" id="PF05726"/>
    </source>
</evidence>
<name>A0ABT2GFF8_9MICO</name>
<feature type="compositionally biased region" description="Basic and acidic residues" evidence="3">
    <location>
        <begin position="310"/>
        <end position="328"/>
    </location>
</feature>
<dbReference type="InterPro" id="IPR011051">
    <property type="entry name" value="RmlC_Cupin_sf"/>
</dbReference>
<dbReference type="EMBL" id="JANTEZ010000003">
    <property type="protein sequence ID" value="MCS5714940.1"/>
    <property type="molecule type" value="Genomic_DNA"/>
</dbReference>
<dbReference type="PANTHER" id="PTHR13903:SF8">
    <property type="entry name" value="PIRIN"/>
    <property type="match status" value="1"/>
</dbReference>
<dbReference type="Pfam" id="PF02678">
    <property type="entry name" value="Pirin"/>
    <property type="match status" value="1"/>
</dbReference>
<dbReference type="InterPro" id="IPR012093">
    <property type="entry name" value="Pirin"/>
</dbReference>
<dbReference type="SUPFAM" id="SSF51182">
    <property type="entry name" value="RmlC-like cupins"/>
    <property type="match status" value="1"/>
</dbReference>
<evidence type="ECO:0000256" key="3">
    <source>
        <dbReference type="SAM" id="MobiDB-lite"/>
    </source>
</evidence>
<feature type="region of interest" description="Disordered" evidence="3">
    <location>
        <begin position="289"/>
        <end position="346"/>
    </location>
</feature>